<proteinExistence type="inferred from homology"/>
<evidence type="ECO:0000259" key="6">
    <source>
        <dbReference type="Pfam" id="PF01494"/>
    </source>
</evidence>
<dbReference type="FunFam" id="3.50.50.60:FF:000156">
    <property type="entry name" value="Salicylate hydroxylase, putative"/>
    <property type="match status" value="1"/>
</dbReference>
<dbReference type="AlphaFoldDB" id="A0A6G1IVM1"/>
<dbReference type="Proteomes" id="UP000799291">
    <property type="component" value="Unassembled WGS sequence"/>
</dbReference>
<keyword evidence="5 7" id="KW-0503">Monooxygenase</keyword>
<dbReference type="PRINTS" id="PR00420">
    <property type="entry name" value="RNGMNOXGNASE"/>
</dbReference>
<sequence length="426" mass="47700">MSNVPYAVAIIGAGLGGLTLALALKQQNIHVTLYELRTPVYDFGGAIMLSPNALRVLDNLGAYERIQPLGFNFDTLTFMDDADYKKTGQYYFGNEEQYGYHALRIYRNVLIRALREMVAEQHIMIQYGRKFTHVVSEDDKGVRFAFADGSEDRAEFLIGADGIHSKVRAQILPDIVPAYSGNLGVTFAFPRSKLRTPCSDFSLPASIHGPKGGFIMAPQNADGSEMFVGRQYKYPMQDRSGWDVLMKNKEELIDMHQRDMSSWSDLVQSAQEQISTSDAHSITIWPFHTVPKLSKWTSDGGRVIIIGDAAHAIPPTAGQGANQAFEDSFSLAILLGSLGPEVKLASGLRRWQAYRQERVDKVLVLSMQMLNIRLTEEEKKEVPPAQLWREDEGDQLAWLYTNSIVEDMKGVLEKKSSCPLSKIGWR</sequence>
<dbReference type="OrthoDB" id="16820at2759"/>
<dbReference type="SUPFAM" id="SSF51905">
    <property type="entry name" value="FAD/NAD(P)-binding domain"/>
    <property type="match status" value="1"/>
</dbReference>
<dbReference type="EMBL" id="MU005589">
    <property type="protein sequence ID" value="KAF2681991.1"/>
    <property type="molecule type" value="Genomic_DNA"/>
</dbReference>
<dbReference type="PANTHER" id="PTHR13789:SF316">
    <property type="entry name" value="FAD-BINDING DOMAIN-CONTAINING PROTEIN"/>
    <property type="match status" value="1"/>
</dbReference>
<evidence type="ECO:0000256" key="4">
    <source>
        <dbReference type="ARBA" id="ARBA00023002"/>
    </source>
</evidence>
<organism evidence="7 8">
    <name type="scientific">Lentithecium fluviatile CBS 122367</name>
    <dbReference type="NCBI Taxonomy" id="1168545"/>
    <lineage>
        <taxon>Eukaryota</taxon>
        <taxon>Fungi</taxon>
        <taxon>Dikarya</taxon>
        <taxon>Ascomycota</taxon>
        <taxon>Pezizomycotina</taxon>
        <taxon>Dothideomycetes</taxon>
        <taxon>Pleosporomycetidae</taxon>
        <taxon>Pleosporales</taxon>
        <taxon>Massarineae</taxon>
        <taxon>Lentitheciaceae</taxon>
        <taxon>Lentithecium</taxon>
    </lineage>
</organism>
<evidence type="ECO:0000256" key="3">
    <source>
        <dbReference type="ARBA" id="ARBA00022827"/>
    </source>
</evidence>
<evidence type="ECO:0000256" key="1">
    <source>
        <dbReference type="ARBA" id="ARBA00007992"/>
    </source>
</evidence>
<evidence type="ECO:0000256" key="2">
    <source>
        <dbReference type="ARBA" id="ARBA00022630"/>
    </source>
</evidence>
<dbReference type="GO" id="GO:0071949">
    <property type="term" value="F:FAD binding"/>
    <property type="evidence" value="ECO:0007669"/>
    <property type="project" value="InterPro"/>
</dbReference>
<evidence type="ECO:0000313" key="8">
    <source>
        <dbReference type="Proteomes" id="UP000799291"/>
    </source>
</evidence>
<keyword evidence="3" id="KW-0274">FAD</keyword>
<dbReference type="InterPro" id="IPR050493">
    <property type="entry name" value="FAD-dep_Monooxygenase_BioMet"/>
</dbReference>
<evidence type="ECO:0000256" key="5">
    <source>
        <dbReference type="ARBA" id="ARBA00023033"/>
    </source>
</evidence>
<keyword evidence="2" id="KW-0285">Flavoprotein</keyword>
<keyword evidence="4" id="KW-0560">Oxidoreductase</keyword>
<dbReference type="GO" id="GO:0004497">
    <property type="term" value="F:monooxygenase activity"/>
    <property type="evidence" value="ECO:0007669"/>
    <property type="project" value="UniProtKB-KW"/>
</dbReference>
<keyword evidence="8" id="KW-1185">Reference proteome</keyword>
<protein>
    <submittedName>
        <fullName evidence="7">Kynurenine 3-monooxygenase</fullName>
    </submittedName>
</protein>
<dbReference type="Gene3D" id="3.50.50.60">
    <property type="entry name" value="FAD/NAD(P)-binding domain"/>
    <property type="match status" value="1"/>
</dbReference>
<reference evidence="7" key="1">
    <citation type="journal article" date="2020" name="Stud. Mycol.">
        <title>101 Dothideomycetes genomes: a test case for predicting lifestyles and emergence of pathogens.</title>
        <authorList>
            <person name="Haridas S."/>
            <person name="Albert R."/>
            <person name="Binder M."/>
            <person name="Bloem J."/>
            <person name="Labutti K."/>
            <person name="Salamov A."/>
            <person name="Andreopoulos B."/>
            <person name="Baker S."/>
            <person name="Barry K."/>
            <person name="Bills G."/>
            <person name="Bluhm B."/>
            <person name="Cannon C."/>
            <person name="Castanera R."/>
            <person name="Culley D."/>
            <person name="Daum C."/>
            <person name="Ezra D."/>
            <person name="Gonzalez J."/>
            <person name="Henrissat B."/>
            <person name="Kuo A."/>
            <person name="Liang C."/>
            <person name="Lipzen A."/>
            <person name="Lutzoni F."/>
            <person name="Magnuson J."/>
            <person name="Mondo S."/>
            <person name="Nolan M."/>
            <person name="Ohm R."/>
            <person name="Pangilinan J."/>
            <person name="Park H.-J."/>
            <person name="Ramirez L."/>
            <person name="Alfaro M."/>
            <person name="Sun H."/>
            <person name="Tritt A."/>
            <person name="Yoshinaga Y."/>
            <person name="Zwiers L.-H."/>
            <person name="Turgeon B."/>
            <person name="Goodwin S."/>
            <person name="Spatafora J."/>
            <person name="Crous P."/>
            <person name="Grigoriev I."/>
        </authorList>
    </citation>
    <scope>NUCLEOTIDE SEQUENCE</scope>
    <source>
        <strain evidence="7">CBS 122367</strain>
    </source>
</reference>
<dbReference type="InterPro" id="IPR002938">
    <property type="entry name" value="FAD-bd"/>
</dbReference>
<dbReference type="InterPro" id="IPR036188">
    <property type="entry name" value="FAD/NAD-bd_sf"/>
</dbReference>
<comment type="similarity">
    <text evidence="1">Belongs to the paxM FAD-dependent monooxygenase family.</text>
</comment>
<feature type="domain" description="FAD-binding" evidence="6">
    <location>
        <begin position="7"/>
        <end position="361"/>
    </location>
</feature>
<gene>
    <name evidence="7" type="ORF">K458DRAFT_420346</name>
</gene>
<name>A0A6G1IVM1_9PLEO</name>
<accession>A0A6G1IVM1</accession>
<evidence type="ECO:0000313" key="7">
    <source>
        <dbReference type="EMBL" id="KAF2681991.1"/>
    </source>
</evidence>
<dbReference type="Pfam" id="PF01494">
    <property type="entry name" value="FAD_binding_3"/>
    <property type="match status" value="1"/>
</dbReference>
<dbReference type="PANTHER" id="PTHR13789">
    <property type="entry name" value="MONOOXYGENASE"/>
    <property type="match status" value="1"/>
</dbReference>